<proteinExistence type="predicted"/>
<dbReference type="InterPro" id="IPR001173">
    <property type="entry name" value="Glyco_trans_2-like"/>
</dbReference>
<dbReference type="Pfam" id="PF00535">
    <property type="entry name" value="Glycos_transf_2"/>
    <property type="match status" value="1"/>
</dbReference>
<feature type="domain" description="Glycosyltransferase 2-like" evidence="1">
    <location>
        <begin position="5"/>
        <end position="168"/>
    </location>
</feature>
<dbReference type="EMBL" id="JBBEGN010000001">
    <property type="protein sequence ID" value="MEJ2866556.1"/>
    <property type="molecule type" value="Genomic_DNA"/>
</dbReference>
<evidence type="ECO:0000313" key="2">
    <source>
        <dbReference type="EMBL" id="MEJ2866556.1"/>
    </source>
</evidence>
<dbReference type="PANTHER" id="PTHR22916:SF3">
    <property type="entry name" value="UDP-GLCNAC:BETAGAL BETA-1,3-N-ACETYLGLUCOSAMINYLTRANSFERASE-LIKE PROTEIN 1"/>
    <property type="match status" value="1"/>
</dbReference>
<organism evidence="2 3">
    <name type="scientific">Actinomycetospora aurantiaca</name>
    <dbReference type="NCBI Taxonomy" id="3129233"/>
    <lineage>
        <taxon>Bacteria</taxon>
        <taxon>Bacillati</taxon>
        <taxon>Actinomycetota</taxon>
        <taxon>Actinomycetes</taxon>
        <taxon>Pseudonocardiales</taxon>
        <taxon>Pseudonocardiaceae</taxon>
        <taxon>Actinomycetospora</taxon>
    </lineage>
</organism>
<sequence length="342" mass="37220">MTTLSVVMATFRGARWLPEQLASIARQTRRPDELVVSDDGSDDATPAVLADFARWAPFPVRILDGPRAGLADNFRHALEASRGDVIAWSDQDDIWLPAKLERCLDTLAGTGADLVHHAARVVDADAESLGFNHPDPRRTICLDPLQGDPWHVASGFATVFRRRLLDDLRHGRGLDRVAWDTRPNSHQTLRAMHHDHVVALIAFARGRRCELAEELALYRQHGANAAGAPTVRGAAAWWGALSIGADEFAIRADAARGYGVWLQSIGVSSGGYFERLARRWDRRAETYRDTDGATLGVRVTRGLGVLARRATGDHDYAATDRGGMGVAALAKDALATVIGTQA</sequence>
<dbReference type="EC" id="2.4.-.-" evidence="2"/>
<evidence type="ECO:0000259" key="1">
    <source>
        <dbReference type="Pfam" id="PF00535"/>
    </source>
</evidence>
<keyword evidence="2" id="KW-0328">Glycosyltransferase</keyword>
<keyword evidence="2" id="KW-0808">Transferase</keyword>
<gene>
    <name evidence="2" type="ORF">WCD74_02180</name>
</gene>
<dbReference type="Proteomes" id="UP001385809">
    <property type="component" value="Unassembled WGS sequence"/>
</dbReference>
<dbReference type="PANTHER" id="PTHR22916">
    <property type="entry name" value="GLYCOSYLTRANSFERASE"/>
    <property type="match status" value="1"/>
</dbReference>
<dbReference type="Gene3D" id="3.90.550.10">
    <property type="entry name" value="Spore Coat Polysaccharide Biosynthesis Protein SpsA, Chain A"/>
    <property type="match status" value="1"/>
</dbReference>
<dbReference type="SUPFAM" id="SSF53448">
    <property type="entry name" value="Nucleotide-diphospho-sugar transferases"/>
    <property type="match status" value="1"/>
</dbReference>
<keyword evidence="3" id="KW-1185">Reference proteome</keyword>
<dbReference type="RefSeq" id="WP_337693175.1">
    <property type="nucleotide sequence ID" value="NZ_JBBEGN010000001.1"/>
</dbReference>
<comment type="caution">
    <text evidence="2">The sequence shown here is derived from an EMBL/GenBank/DDBJ whole genome shotgun (WGS) entry which is preliminary data.</text>
</comment>
<dbReference type="GO" id="GO:0016757">
    <property type="term" value="F:glycosyltransferase activity"/>
    <property type="evidence" value="ECO:0007669"/>
    <property type="project" value="UniProtKB-KW"/>
</dbReference>
<dbReference type="InterPro" id="IPR029044">
    <property type="entry name" value="Nucleotide-diphossugar_trans"/>
</dbReference>
<reference evidence="2 3" key="1">
    <citation type="submission" date="2024-03" db="EMBL/GenBank/DDBJ databases">
        <title>Actinomycetospora sp. OC33-EN08, a novel actinomycete isolated from wild orchid (Aerides multiflora).</title>
        <authorList>
            <person name="Suriyachadkun C."/>
        </authorList>
    </citation>
    <scope>NUCLEOTIDE SEQUENCE [LARGE SCALE GENOMIC DNA]</scope>
    <source>
        <strain evidence="2 3">OC33-EN08</strain>
    </source>
</reference>
<evidence type="ECO:0000313" key="3">
    <source>
        <dbReference type="Proteomes" id="UP001385809"/>
    </source>
</evidence>
<protein>
    <submittedName>
        <fullName evidence="2">Glycosyltransferase</fullName>
        <ecNumber evidence="2">2.4.-.-</ecNumber>
    </submittedName>
</protein>
<accession>A0ABU8MHU0</accession>
<name>A0ABU8MHU0_9PSEU</name>